<sequence>MSEFQSCFDQCPVNRDQRWTPGRVLDFCDLVGVDAALPEYMAPYAALHRRRHEVKDDMEIEDAVTIYSVVTTIYASRITSAASTTVSGDVYSTTEVAPSETARVVTVTEIQSMSMSSASSETGMGSTSSQMGSGSSGLSTGAKAGIGVAVPVVVICAVLIALFYFNRRRKRKHGPENGGDEQGEGKEAVHPESKFPPVQFQSNLPSEIDGAPVNEFGNRPVERQRQQPVFELSVGTIREPKRNRSAQAEVSNVSEENGLNEMMAASSSTAGGPLPELPSPDFGGSHDGSSVVMNEQMSLSDLHEELARVARSKDRLQYLQSLEEREEQLRQLIASQRQVDASSIATHGSELNGRNV</sequence>
<dbReference type="EMBL" id="MSFL01000001">
    <property type="protein sequence ID" value="PWY92284.1"/>
    <property type="molecule type" value="Genomic_DNA"/>
</dbReference>
<dbReference type="GO" id="GO:0071944">
    <property type="term" value="C:cell periphery"/>
    <property type="evidence" value="ECO:0007669"/>
    <property type="project" value="UniProtKB-ARBA"/>
</dbReference>
<dbReference type="Proteomes" id="UP000247233">
    <property type="component" value="Unassembled WGS sequence"/>
</dbReference>
<dbReference type="GO" id="GO:0016020">
    <property type="term" value="C:membrane"/>
    <property type="evidence" value="ECO:0007669"/>
    <property type="project" value="UniProtKB-SubCell"/>
</dbReference>
<dbReference type="OrthoDB" id="4496366at2759"/>
<name>A0A317X0W1_9EURO</name>
<protein>
    <submittedName>
        <fullName evidence="7">Uncharacterized protein</fullName>
    </submittedName>
</protein>
<dbReference type="InterPro" id="IPR051694">
    <property type="entry name" value="Immunoregulatory_rcpt-like"/>
</dbReference>
<evidence type="ECO:0000256" key="6">
    <source>
        <dbReference type="SAM" id="Phobius"/>
    </source>
</evidence>
<keyword evidence="2 6" id="KW-0812">Transmembrane</keyword>
<feature type="region of interest" description="Disordered" evidence="5">
    <location>
        <begin position="115"/>
        <end position="138"/>
    </location>
</feature>
<keyword evidence="8" id="KW-1185">Reference proteome</keyword>
<dbReference type="PANTHER" id="PTHR15549:SF30">
    <property type="entry name" value="MID2 DOMAIN-CONTAINING PROTEIN"/>
    <property type="match status" value="1"/>
</dbReference>
<dbReference type="AlphaFoldDB" id="A0A317X0W1"/>
<evidence type="ECO:0000256" key="1">
    <source>
        <dbReference type="ARBA" id="ARBA00004167"/>
    </source>
</evidence>
<gene>
    <name evidence="7" type="ORF">BO70DRAFT_402175</name>
</gene>
<accession>A0A317X0W1</accession>
<dbReference type="GeneID" id="37069247"/>
<feature type="compositionally biased region" description="Basic and acidic residues" evidence="5">
    <location>
        <begin position="183"/>
        <end position="193"/>
    </location>
</feature>
<evidence type="ECO:0000313" key="7">
    <source>
        <dbReference type="EMBL" id="PWY92284.1"/>
    </source>
</evidence>
<keyword evidence="3 6" id="KW-1133">Transmembrane helix</keyword>
<feature type="compositionally biased region" description="Polar residues" evidence="5">
    <location>
        <begin position="337"/>
        <end position="346"/>
    </location>
</feature>
<evidence type="ECO:0000256" key="4">
    <source>
        <dbReference type="ARBA" id="ARBA00023136"/>
    </source>
</evidence>
<evidence type="ECO:0000256" key="2">
    <source>
        <dbReference type="ARBA" id="ARBA00022692"/>
    </source>
</evidence>
<organism evidence="7 8">
    <name type="scientific">Aspergillus heteromorphus CBS 117.55</name>
    <dbReference type="NCBI Taxonomy" id="1448321"/>
    <lineage>
        <taxon>Eukaryota</taxon>
        <taxon>Fungi</taxon>
        <taxon>Dikarya</taxon>
        <taxon>Ascomycota</taxon>
        <taxon>Pezizomycotina</taxon>
        <taxon>Eurotiomycetes</taxon>
        <taxon>Eurotiomycetidae</taxon>
        <taxon>Eurotiales</taxon>
        <taxon>Aspergillaceae</taxon>
        <taxon>Aspergillus</taxon>
        <taxon>Aspergillus subgen. Circumdati</taxon>
    </lineage>
</organism>
<dbReference type="VEuPathDB" id="FungiDB:BO70DRAFT_402175"/>
<keyword evidence="4 6" id="KW-0472">Membrane</keyword>
<feature type="region of interest" description="Disordered" evidence="5">
    <location>
        <begin position="337"/>
        <end position="356"/>
    </location>
</feature>
<evidence type="ECO:0000256" key="5">
    <source>
        <dbReference type="SAM" id="MobiDB-lite"/>
    </source>
</evidence>
<proteinExistence type="predicted"/>
<evidence type="ECO:0000313" key="8">
    <source>
        <dbReference type="Proteomes" id="UP000247233"/>
    </source>
</evidence>
<dbReference type="RefSeq" id="XP_025404023.1">
    <property type="nucleotide sequence ID" value="XM_025547010.1"/>
</dbReference>
<comment type="subcellular location">
    <subcellularLocation>
        <location evidence="1">Membrane</location>
        <topology evidence="1">Single-pass membrane protein</topology>
    </subcellularLocation>
</comment>
<feature type="transmembrane region" description="Helical" evidence="6">
    <location>
        <begin position="144"/>
        <end position="165"/>
    </location>
</feature>
<dbReference type="PANTHER" id="PTHR15549">
    <property type="entry name" value="PAIRED IMMUNOGLOBULIN-LIKE TYPE 2 RECEPTOR"/>
    <property type="match status" value="1"/>
</dbReference>
<reference evidence="7 8" key="1">
    <citation type="submission" date="2016-12" db="EMBL/GenBank/DDBJ databases">
        <title>The genomes of Aspergillus section Nigri reveals drivers in fungal speciation.</title>
        <authorList>
            <consortium name="DOE Joint Genome Institute"/>
            <person name="Vesth T.C."/>
            <person name="Nybo J."/>
            <person name="Theobald S."/>
            <person name="Brandl J."/>
            <person name="Frisvad J.C."/>
            <person name="Nielsen K.F."/>
            <person name="Lyhne E.K."/>
            <person name="Kogle M.E."/>
            <person name="Kuo A."/>
            <person name="Riley R."/>
            <person name="Clum A."/>
            <person name="Nolan M."/>
            <person name="Lipzen A."/>
            <person name="Salamov A."/>
            <person name="Henrissat B."/>
            <person name="Wiebenga A."/>
            <person name="De Vries R.P."/>
            <person name="Grigoriev I.V."/>
            <person name="Mortensen U.H."/>
            <person name="Andersen M.R."/>
            <person name="Baker S.E."/>
        </authorList>
    </citation>
    <scope>NUCLEOTIDE SEQUENCE [LARGE SCALE GENOMIC DNA]</scope>
    <source>
        <strain evidence="7 8">CBS 117.55</strain>
    </source>
</reference>
<feature type="region of interest" description="Disordered" evidence="5">
    <location>
        <begin position="171"/>
        <end position="224"/>
    </location>
</feature>
<evidence type="ECO:0000256" key="3">
    <source>
        <dbReference type="ARBA" id="ARBA00022989"/>
    </source>
</evidence>
<comment type="caution">
    <text evidence="7">The sequence shown here is derived from an EMBL/GenBank/DDBJ whole genome shotgun (WGS) entry which is preliminary data.</text>
</comment>